<keyword evidence="6" id="KW-0479">Metal-binding</keyword>
<dbReference type="Gene3D" id="3.30.460.90">
    <property type="match status" value="1"/>
</dbReference>
<dbReference type="GO" id="GO:0016779">
    <property type="term" value="F:nucleotidyltransferase activity"/>
    <property type="evidence" value="ECO:0007669"/>
    <property type="project" value="UniProtKB-KW"/>
</dbReference>
<evidence type="ECO:0000256" key="1">
    <source>
        <dbReference type="ARBA" id="ARBA00001936"/>
    </source>
</evidence>
<dbReference type="Pfam" id="PF20266">
    <property type="entry name" value="Mab-21_C"/>
    <property type="match status" value="1"/>
</dbReference>
<evidence type="ECO:0000256" key="7">
    <source>
        <dbReference type="ARBA" id="ARBA00022741"/>
    </source>
</evidence>
<keyword evidence="8" id="KW-0067">ATP-binding</keyword>
<keyword evidence="4" id="KW-0808">Transferase</keyword>
<dbReference type="PANTHER" id="PTHR10656:SF42">
    <property type="entry name" value="CYCLIC GMP-AMP SYNTHASE-LIKE PROTEIN-RELATED"/>
    <property type="match status" value="1"/>
</dbReference>
<dbReference type="EMBL" id="GEBQ01016957">
    <property type="protein sequence ID" value="JAT23020.1"/>
    <property type="molecule type" value="Transcribed_RNA"/>
</dbReference>
<dbReference type="EMBL" id="GEBQ01028505">
    <property type="protein sequence ID" value="JAT11472.1"/>
    <property type="molecule type" value="Transcribed_RNA"/>
</dbReference>
<keyword evidence="11" id="KW-0464">Manganese</keyword>
<keyword evidence="7" id="KW-0547">Nucleotide-binding</keyword>
<dbReference type="Pfam" id="PF03281">
    <property type="entry name" value="Mab-21"/>
    <property type="match status" value="1"/>
</dbReference>
<name>A0A1B6LHC1_9HEMI</name>
<evidence type="ECO:0000256" key="11">
    <source>
        <dbReference type="ARBA" id="ARBA00023211"/>
    </source>
</evidence>
<feature type="region of interest" description="Disordered" evidence="12">
    <location>
        <begin position="370"/>
        <end position="418"/>
    </location>
</feature>
<feature type="domain" description="Mab-21-like HhH/H2TH-like" evidence="14">
    <location>
        <begin position="244"/>
        <end position="337"/>
    </location>
</feature>
<dbReference type="GO" id="GO:0046872">
    <property type="term" value="F:metal ion binding"/>
    <property type="evidence" value="ECO:0007669"/>
    <property type="project" value="UniProtKB-KW"/>
</dbReference>
<sequence length="418" mass="48094">MADILKNKKYDILDQIVEQIHVDCIKIDNEERKCLVERVEKVICAFTDKMKACDKTFNEIFSRINYTGSFYDGVRVGEATEFDLNLVLKPKLKMEPYKKECGKGFVKIKIENYDSIGLPIKDWIVNGFLKPDRVKQWLEGVVKITLTKISNRVENCELKLVKSGPAMTLKVTSNVSPTKEISIDLVPVIEFPGTMWPSLPKKSKEILNGGHGQSWFAVPKLELAWRMSFPTQEKFILKDLMYLKHTLRLMKKVRDELGINKVASYYIKTLFLWEVERSEDPKTTWSTNRRGPLFMYMLVQFRDALKEKKIPFYWDQEVNLIGELRDGNIKNSYDKLNKFIKQIEKHVDDQNSDQLRVLFAKELNKTKANEGITVASPPRVPSPPRIPSPPRVASPTSVASPPVVSKSEQQQATSCVFQ</sequence>
<dbReference type="AlphaFoldDB" id="A0A1B6LHC1"/>
<organism evidence="16">
    <name type="scientific">Graphocephala atropunctata</name>
    <dbReference type="NCBI Taxonomy" id="36148"/>
    <lineage>
        <taxon>Eukaryota</taxon>
        <taxon>Metazoa</taxon>
        <taxon>Ecdysozoa</taxon>
        <taxon>Arthropoda</taxon>
        <taxon>Hexapoda</taxon>
        <taxon>Insecta</taxon>
        <taxon>Pterygota</taxon>
        <taxon>Neoptera</taxon>
        <taxon>Paraneoptera</taxon>
        <taxon>Hemiptera</taxon>
        <taxon>Auchenorrhyncha</taxon>
        <taxon>Membracoidea</taxon>
        <taxon>Cicadellidae</taxon>
        <taxon>Cicadellinae</taxon>
        <taxon>Cicadellini</taxon>
        <taxon>Graphocephala</taxon>
    </lineage>
</organism>
<evidence type="ECO:0000256" key="8">
    <source>
        <dbReference type="ARBA" id="ARBA00022840"/>
    </source>
</evidence>
<dbReference type="InterPro" id="IPR046903">
    <property type="entry name" value="Mab-21-like_nuc_Trfase"/>
</dbReference>
<dbReference type="PANTHER" id="PTHR10656">
    <property type="entry name" value="CELL FATE DETERMINING PROTEIN MAB21-RELATED"/>
    <property type="match status" value="1"/>
</dbReference>
<protein>
    <submittedName>
        <fullName evidence="16">Uncharacterized protein</fullName>
    </submittedName>
</protein>
<comment type="cofactor">
    <cofactor evidence="2">
        <name>Mg(2+)</name>
        <dbReference type="ChEBI" id="CHEBI:18420"/>
    </cofactor>
</comment>
<feature type="compositionally biased region" description="Pro residues" evidence="12">
    <location>
        <begin position="378"/>
        <end position="392"/>
    </location>
</feature>
<evidence type="ECO:0000256" key="2">
    <source>
        <dbReference type="ARBA" id="ARBA00001946"/>
    </source>
</evidence>
<evidence type="ECO:0000313" key="15">
    <source>
        <dbReference type="EMBL" id="JAT11472.1"/>
    </source>
</evidence>
<evidence type="ECO:0000313" key="16">
    <source>
        <dbReference type="EMBL" id="JAT23020.1"/>
    </source>
</evidence>
<keyword evidence="5" id="KW-0548">Nucleotidyltransferase</keyword>
<dbReference type="SMART" id="SM01265">
    <property type="entry name" value="Mab-21"/>
    <property type="match status" value="1"/>
</dbReference>
<dbReference type="GO" id="GO:0005525">
    <property type="term" value="F:GTP binding"/>
    <property type="evidence" value="ECO:0007669"/>
    <property type="project" value="UniProtKB-KW"/>
</dbReference>
<keyword evidence="10" id="KW-0342">GTP-binding</keyword>
<dbReference type="Gene3D" id="1.10.1410.40">
    <property type="match status" value="1"/>
</dbReference>
<accession>A0A1B6LHC1</accession>
<gene>
    <name evidence="16" type="ORF">g.28465</name>
    <name evidence="15" type="ORF">g.28467</name>
</gene>
<keyword evidence="9" id="KW-0460">Magnesium</keyword>
<comment type="cofactor">
    <cofactor evidence="1">
        <name>Mn(2+)</name>
        <dbReference type="ChEBI" id="CHEBI:29035"/>
    </cofactor>
</comment>
<dbReference type="GO" id="GO:0005524">
    <property type="term" value="F:ATP binding"/>
    <property type="evidence" value="ECO:0007669"/>
    <property type="project" value="UniProtKB-KW"/>
</dbReference>
<comment type="similarity">
    <text evidence="3">Belongs to the mab-21 family.</text>
</comment>
<feature type="compositionally biased region" description="Polar residues" evidence="12">
    <location>
        <begin position="408"/>
        <end position="418"/>
    </location>
</feature>
<evidence type="ECO:0000256" key="12">
    <source>
        <dbReference type="SAM" id="MobiDB-lite"/>
    </source>
</evidence>
<evidence type="ECO:0000256" key="5">
    <source>
        <dbReference type="ARBA" id="ARBA00022695"/>
    </source>
</evidence>
<evidence type="ECO:0000256" key="6">
    <source>
        <dbReference type="ARBA" id="ARBA00022723"/>
    </source>
</evidence>
<proteinExistence type="inferred from homology"/>
<feature type="domain" description="Mab-21-like nucleotidyltransferase" evidence="13">
    <location>
        <begin position="70"/>
        <end position="238"/>
    </location>
</feature>
<feature type="compositionally biased region" description="Low complexity" evidence="12">
    <location>
        <begin position="393"/>
        <end position="407"/>
    </location>
</feature>
<evidence type="ECO:0000256" key="3">
    <source>
        <dbReference type="ARBA" id="ARBA00008307"/>
    </source>
</evidence>
<reference evidence="16" key="1">
    <citation type="submission" date="2015-11" db="EMBL/GenBank/DDBJ databases">
        <title>De novo transcriptome assembly of four potential Pierce s Disease insect vectors from Arizona vineyards.</title>
        <authorList>
            <person name="Tassone E.E."/>
        </authorList>
    </citation>
    <scope>NUCLEOTIDE SEQUENCE</scope>
</reference>
<evidence type="ECO:0000256" key="4">
    <source>
        <dbReference type="ARBA" id="ARBA00022679"/>
    </source>
</evidence>
<dbReference type="InterPro" id="IPR024810">
    <property type="entry name" value="MAB21L/cGLR"/>
</dbReference>
<dbReference type="InterPro" id="IPR046906">
    <property type="entry name" value="Mab-21_HhH/H2TH-like"/>
</dbReference>
<evidence type="ECO:0000259" key="13">
    <source>
        <dbReference type="Pfam" id="PF03281"/>
    </source>
</evidence>
<evidence type="ECO:0000256" key="10">
    <source>
        <dbReference type="ARBA" id="ARBA00023134"/>
    </source>
</evidence>
<evidence type="ECO:0000256" key="9">
    <source>
        <dbReference type="ARBA" id="ARBA00022842"/>
    </source>
</evidence>
<evidence type="ECO:0000259" key="14">
    <source>
        <dbReference type="Pfam" id="PF20266"/>
    </source>
</evidence>